<dbReference type="HAMAP" id="MF_01871">
    <property type="entry name" value="DabA"/>
    <property type="match status" value="1"/>
</dbReference>
<evidence type="ECO:0000313" key="7">
    <source>
        <dbReference type="EMBL" id="MBB6446260.1"/>
    </source>
</evidence>
<accession>A0A7X0LW58</accession>
<feature type="binding site" evidence="6">
    <location>
        <position position="392"/>
    </location>
    <ligand>
        <name>Zn(2+)</name>
        <dbReference type="ChEBI" id="CHEBI:29105"/>
    </ligand>
</feature>
<dbReference type="PANTHER" id="PTHR38344:SF1">
    <property type="entry name" value="INORGANIC CARBON TRANSPORTER SUBUNIT DABA-RELATED"/>
    <property type="match status" value="1"/>
</dbReference>
<keyword evidence="3 6" id="KW-0479">Metal-binding</keyword>
<keyword evidence="2 6" id="KW-1003">Cell membrane</keyword>
<keyword evidence="1 6" id="KW-0813">Transport</keyword>
<reference evidence="7 8" key="1">
    <citation type="submission" date="2020-08" db="EMBL/GenBank/DDBJ databases">
        <title>Genomic Encyclopedia of Type Strains, Phase IV (KMG-IV): sequencing the most valuable type-strain genomes for metagenomic binning, comparative biology and taxonomic classification.</title>
        <authorList>
            <person name="Goeker M."/>
        </authorList>
    </citation>
    <scope>NUCLEOTIDE SEQUENCE [LARGE SCALE GENOMIC DNA]</scope>
    <source>
        <strain evidence="7 8">DSM 5391</strain>
    </source>
</reference>
<evidence type="ECO:0000256" key="1">
    <source>
        <dbReference type="ARBA" id="ARBA00022448"/>
    </source>
</evidence>
<keyword evidence="5 6" id="KW-0472">Membrane</keyword>
<sequence>MNTTLARTLQWKNQPDTHDIDLHNLVKSASSVIAPLGPINTFAARHPWVNLEGQSFEQTARWFKDTCNLDIYPNESILQSARERGGMDQDFLEKELQQWLSKQSLQLPRETAERFCRTALLKNQLSSSTLPVSEIKSMAAKLKRFTPQMSEKHAVKTYSQRLEELGKGDAVHELNRHMIKWCKLFLDESQAVWAMPHRAEGFYRAWRKLAQHDPALSRKVRKQLSEFPEEADAALMEVLLALEIPFSEIQDYFEAHFLSLPGWGGMLLWRSQQSTDNSSLLLDYLAVRISMEWVLIKPFLPLTEKRNDKIHLEPLLAAWAEWGNLPIHAWSQLSASEIKARLALANRFDKIVRNRLWLEAWEKTYENQLKKLLLSQQPEENIKRKLAQFVFCIDVRSELFRRKLEKAGDFETFGTAGFFGLPIATCELGSNHTHRSLPVMFKPQHKVSESSPDSHIYQQRLHAVRSLWFTFKTMKHNLLSSMVLPEISGPWLSLQTLARSFVPRSAGRTLNKLREAWLDKPSTKLSLDHTQTAENVLPIGFSLKEQVHYVRQALKMMGLTDHFAPLVVICGHGSHSTNNPYHSALDCGACGGASSGFNARVLAALCNLPNVRKGLETEGIVIPQGTVFAAAEHITSRDELRFLYVPELSGKAKEAFDSIQIALPKVSEEAAAERISQLPSFQTHFKNPKAAAERLAEDWSEVRPEWGLARNAAFIIGERRLTQDCNLEGRVFLNNYNWKKDKNGAILAGIISGPATVAQWINLQYYASTVAPHYYGSGNKTTQTVTSGIGVMQGNASDLLSGLPWQSVMKSDEEAYHEPLRLLVVIQAPREYVKRVLEQNHAFAQKVKNGWIRLASIDQEGRWKSWS</sequence>
<feature type="binding site" evidence="6">
    <location>
        <position position="587"/>
    </location>
    <ligand>
        <name>Zn(2+)</name>
        <dbReference type="ChEBI" id="CHEBI:29105"/>
    </ligand>
</feature>
<feature type="binding site" evidence="6">
    <location>
        <position position="572"/>
    </location>
    <ligand>
        <name>Zn(2+)</name>
        <dbReference type="ChEBI" id="CHEBI:29105"/>
    </ligand>
</feature>
<keyword evidence="4 6" id="KW-0862">Zinc</keyword>
<comment type="caution">
    <text evidence="7">The sequence shown here is derived from an EMBL/GenBank/DDBJ whole genome shotgun (WGS) entry which is preliminary data.</text>
</comment>
<dbReference type="RefSeq" id="WP_184527098.1">
    <property type="nucleotide sequence ID" value="NZ_JACHGK010000010.1"/>
</dbReference>
<dbReference type="Pfam" id="PF10070">
    <property type="entry name" value="DabA"/>
    <property type="match status" value="1"/>
</dbReference>
<dbReference type="GO" id="GO:0008270">
    <property type="term" value="F:zinc ion binding"/>
    <property type="evidence" value="ECO:0007669"/>
    <property type="project" value="UniProtKB-UniRule"/>
</dbReference>
<evidence type="ECO:0000256" key="2">
    <source>
        <dbReference type="ARBA" id="ARBA00022475"/>
    </source>
</evidence>
<comment type="subcellular location">
    <subcellularLocation>
        <location evidence="6">Cell membrane</location>
        <topology evidence="6">Peripheral membrane protein</topology>
    </subcellularLocation>
</comment>
<evidence type="ECO:0000256" key="5">
    <source>
        <dbReference type="ARBA" id="ARBA00023136"/>
    </source>
</evidence>
<gene>
    <name evidence="6" type="primary">dabA</name>
    <name evidence="7" type="ORF">HNR53_002917</name>
</gene>
<comment type="similarity">
    <text evidence="6">Belongs to the inorganic carbon transporter (TC 9.A.2) DabA family.</text>
</comment>
<evidence type="ECO:0000313" key="8">
    <source>
        <dbReference type="Proteomes" id="UP000531594"/>
    </source>
</evidence>
<dbReference type="InterPro" id="IPR018752">
    <property type="entry name" value="DabA"/>
</dbReference>
<dbReference type="GO" id="GO:0005886">
    <property type="term" value="C:plasma membrane"/>
    <property type="evidence" value="ECO:0007669"/>
    <property type="project" value="UniProtKB-SubCell"/>
</dbReference>
<dbReference type="AlphaFoldDB" id="A0A7X0LW58"/>
<name>A0A7X0LW58_9BACI</name>
<evidence type="ECO:0000256" key="4">
    <source>
        <dbReference type="ARBA" id="ARBA00022833"/>
    </source>
</evidence>
<proteinExistence type="inferred from homology"/>
<dbReference type="EMBL" id="JACHGK010000010">
    <property type="protein sequence ID" value="MBB6446260.1"/>
    <property type="molecule type" value="Genomic_DNA"/>
</dbReference>
<feature type="binding site" evidence="6">
    <location>
        <position position="394"/>
    </location>
    <ligand>
        <name>Zn(2+)</name>
        <dbReference type="ChEBI" id="CHEBI:29105"/>
    </ligand>
</feature>
<comment type="subunit">
    <text evidence="6">Forms a complex with DabB.</text>
</comment>
<organism evidence="7 8">
    <name type="scientific">Bacillus benzoevorans</name>
    <dbReference type="NCBI Taxonomy" id="1456"/>
    <lineage>
        <taxon>Bacteria</taxon>
        <taxon>Bacillati</taxon>
        <taxon>Bacillota</taxon>
        <taxon>Bacilli</taxon>
        <taxon>Bacillales</taxon>
        <taxon>Bacillaceae</taxon>
        <taxon>Bacillus</taxon>
    </lineage>
</organism>
<evidence type="ECO:0000256" key="6">
    <source>
        <dbReference type="HAMAP-Rule" id="MF_01871"/>
    </source>
</evidence>
<comment type="cofactor">
    <cofactor evidence="6">
        <name>Zn(2+)</name>
        <dbReference type="ChEBI" id="CHEBI:29105"/>
    </cofactor>
</comment>
<comment type="function">
    <text evidence="6">Part of an energy-coupled inorganic carbon pump.</text>
</comment>
<keyword evidence="8" id="KW-1185">Reference proteome</keyword>
<dbReference type="Proteomes" id="UP000531594">
    <property type="component" value="Unassembled WGS sequence"/>
</dbReference>
<dbReference type="PANTHER" id="PTHR38344">
    <property type="entry name" value="UPF0753 PROTEIN AQ_863"/>
    <property type="match status" value="1"/>
</dbReference>
<protein>
    <recommendedName>
        <fullName evidence="6">Probable inorganic carbon transporter subunit DabA</fullName>
    </recommendedName>
</protein>
<evidence type="ECO:0000256" key="3">
    <source>
        <dbReference type="ARBA" id="ARBA00022723"/>
    </source>
</evidence>